<evidence type="ECO:0000313" key="2">
    <source>
        <dbReference type="Ensembl" id="ENSMICP00000039566.2"/>
    </source>
</evidence>
<organism evidence="2 3">
    <name type="scientific">Microcebus murinus</name>
    <name type="common">Gray mouse lemur</name>
    <name type="synonym">Lemur murinus</name>
    <dbReference type="NCBI Taxonomy" id="30608"/>
    <lineage>
        <taxon>Eukaryota</taxon>
        <taxon>Metazoa</taxon>
        <taxon>Chordata</taxon>
        <taxon>Craniata</taxon>
        <taxon>Vertebrata</taxon>
        <taxon>Euteleostomi</taxon>
        <taxon>Mammalia</taxon>
        <taxon>Eutheria</taxon>
        <taxon>Euarchontoglires</taxon>
        <taxon>Primates</taxon>
        <taxon>Strepsirrhini</taxon>
        <taxon>Lemuriformes</taxon>
        <taxon>Cheirogaleidae</taxon>
        <taxon>Microcebus</taxon>
    </lineage>
</organism>
<reference evidence="2" key="3">
    <citation type="submission" date="2025-09" db="UniProtKB">
        <authorList>
            <consortium name="Ensembl"/>
        </authorList>
    </citation>
    <scope>IDENTIFICATION</scope>
</reference>
<name>A0A8C5XQI5_MICMU</name>
<dbReference type="Ensembl" id="ENSMICT00000050965.2">
    <property type="protein sequence ID" value="ENSMICP00000039566.2"/>
    <property type="gene ID" value="ENSMICG00000038121.2"/>
</dbReference>
<dbReference type="PANTHER" id="PTHR14680:SF1">
    <property type="entry name" value="REQUIRED FOR DRUG-INDUCED DEATH PROTEIN 1"/>
    <property type="match status" value="1"/>
</dbReference>
<dbReference type="Proteomes" id="UP000694394">
    <property type="component" value="Chromosome 27"/>
</dbReference>
<evidence type="ECO:0000313" key="3">
    <source>
        <dbReference type="Proteomes" id="UP000694394"/>
    </source>
</evidence>
<keyword evidence="3" id="KW-1185">Reference proteome</keyword>
<dbReference type="InterPro" id="IPR031667">
    <property type="entry name" value="RDD1"/>
</dbReference>
<feature type="compositionally biased region" description="Basic residues" evidence="1">
    <location>
        <begin position="7"/>
        <end position="20"/>
    </location>
</feature>
<dbReference type="Pfam" id="PF15828">
    <property type="entry name" value="RDD1"/>
    <property type="match status" value="1"/>
</dbReference>
<proteinExistence type="predicted"/>
<feature type="region of interest" description="Disordered" evidence="1">
    <location>
        <begin position="1"/>
        <end position="30"/>
    </location>
</feature>
<protein>
    <submittedName>
        <fullName evidence="2">Chromosome 1 open reading frame 115</fullName>
    </submittedName>
</protein>
<dbReference type="PANTHER" id="PTHR14680">
    <property type="entry name" value="SI:DKEY-126G1.9-RELATED"/>
    <property type="match status" value="1"/>
</dbReference>
<reference evidence="2" key="2">
    <citation type="submission" date="2025-08" db="UniProtKB">
        <authorList>
            <consortium name="Ensembl"/>
        </authorList>
    </citation>
    <scope>IDENTIFICATION</scope>
</reference>
<sequence length="140" mass="15486">MTVGTRLRSKAAPRRGPRVRGRAEGDEEAAPILEHLECGDLEHPECGDLEHPECGDRAARGRRAGGRSARKVHLAVLPERYEPLEEPAPGDKPKRRYRQKLKKYGKVGDARYVASALQGFAAAYAAARSRWPTSVVSFVR</sequence>
<gene>
    <name evidence="2" type="primary">C1orf115</name>
</gene>
<evidence type="ECO:0000256" key="1">
    <source>
        <dbReference type="SAM" id="MobiDB-lite"/>
    </source>
</evidence>
<dbReference type="GO" id="GO:2001023">
    <property type="term" value="P:regulation of response to drug"/>
    <property type="evidence" value="ECO:0007669"/>
    <property type="project" value="Ensembl"/>
</dbReference>
<dbReference type="GO" id="GO:0097731">
    <property type="term" value="C:9+0 non-motile cilium"/>
    <property type="evidence" value="ECO:0007669"/>
    <property type="project" value="Ensembl"/>
</dbReference>
<dbReference type="AlphaFoldDB" id="A0A8C5XQI5"/>
<dbReference type="GeneTree" id="ENSGT00390000004585"/>
<dbReference type="EMBL" id="ABDC03029453">
    <property type="status" value="NOT_ANNOTATED_CDS"/>
    <property type="molecule type" value="Genomic_DNA"/>
</dbReference>
<reference evidence="2" key="1">
    <citation type="submission" date="2016-12" db="EMBL/GenBank/DDBJ databases">
        <title>Mouse lemur reference genome and diversity panel.</title>
        <authorList>
            <person name="Harris R."/>
            <person name="Larsen P."/>
            <person name="Liu Y."/>
            <person name="Hughes D.S."/>
            <person name="Murali S."/>
            <person name="Raveendran M."/>
            <person name="Korchina V."/>
            <person name="Wang M."/>
            <person name="Jhangiani S."/>
            <person name="Bandaranaike D."/>
            <person name="Bellair M."/>
            <person name="Blankenburg K."/>
            <person name="Chao H."/>
            <person name="Dahdouli M."/>
            <person name="Dinh H."/>
            <person name="Doddapaneni H."/>
            <person name="English A."/>
            <person name="Firestine M."/>
            <person name="Gnanaolivu R."/>
            <person name="Gross S."/>
            <person name="Hernandez B."/>
            <person name="Javaid M."/>
            <person name="Jayaseelan J."/>
            <person name="Jones J."/>
            <person name="Khan Z."/>
            <person name="Kovar C."/>
            <person name="Kurapati P."/>
            <person name="Le B."/>
            <person name="Lee S."/>
            <person name="Li M."/>
            <person name="Mathew T."/>
            <person name="Narasimhan A."/>
            <person name="Ngo D."/>
            <person name="Nguyen L."/>
            <person name="Okwuonu G."/>
            <person name="Ongeri F."/>
            <person name="Osuji N."/>
            <person name="Pu L.-L."/>
            <person name="Puazo M."/>
            <person name="Quiroz J."/>
            <person name="Raj R."/>
            <person name="Rajbhandari K."/>
            <person name="Reid J.G."/>
            <person name="Santibanez J."/>
            <person name="Sexton D."/>
            <person name="Skinner E."/>
            <person name="Vee V."/>
            <person name="Weissenberger G."/>
            <person name="Wu Y."/>
            <person name="Xin Y."/>
            <person name="Han Y."/>
            <person name="Campbell C."/>
            <person name="Brown A."/>
            <person name="Sullivan B."/>
            <person name="Shelton J."/>
            <person name="Brown S."/>
            <person name="Dudchenko O."/>
            <person name="Machol I."/>
            <person name="Durand N."/>
            <person name="Shamim M."/>
            <person name="Lieberman A."/>
            <person name="Muzny D.M."/>
            <person name="Richards S."/>
            <person name="Yoder A."/>
            <person name="Worley K.C."/>
            <person name="Rogers J."/>
            <person name="Gibbs R.A."/>
        </authorList>
    </citation>
    <scope>NUCLEOTIDE SEQUENCE [LARGE SCALE GENOMIC DNA]</scope>
</reference>
<accession>A0A8C5XQI5</accession>